<sequence>MHRISSTIFAALATTACPLCPLRRLNSVVVSKLSYPSLSGVVHSTRAEFISIATSKKARYLLWHLAFAVKDGCMVTECHAFDSNNYLLPARIKQEFDTVLRSIWGATWRNRCNPIWRMETDRKRQKYYQTRLGARTNMEKSLCEGFFFLGCVFRFNTV</sequence>
<feature type="chain" id="PRO_5005173229" description="Secreted protein" evidence="1">
    <location>
        <begin position="17"/>
        <end position="158"/>
    </location>
</feature>
<dbReference type="EMBL" id="KN835143">
    <property type="protein sequence ID" value="KIK47830.1"/>
    <property type="molecule type" value="Genomic_DNA"/>
</dbReference>
<keyword evidence="3" id="KW-1185">Reference proteome</keyword>
<evidence type="ECO:0000313" key="2">
    <source>
        <dbReference type="EMBL" id="KIK47830.1"/>
    </source>
</evidence>
<dbReference type="AlphaFoldDB" id="A0A0D0AC52"/>
<evidence type="ECO:0000313" key="3">
    <source>
        <dbReference type="Proteomes" id="UP000054485"/>
    </source>
</evidence>
<dbReference type="Proteomes" id="UP000054485">
    <property type="component" value="Unassembled WGS sequence"/>
</dbReference>
<protein>
    <recommendedName>
        <fullName evidence="4">Secreted protein</fullName>
    </recommendedName>
</protein>
<gene>
    <name evidence="2" type="ORF">CY34DRAFT_169761</name>
</gene>
<dbReference type="HOGENOM" id="CLU_1670548_0_0_1"/>
<dbReference type="OrthoDB" id="10474521at2759"/>
<organism evidence="2 3">
    <name type="scientific">Suillus luteus UH-Slu-Lm8-n1</name>
    <dbReference type="NCBI Taxonomy" id="930992"/>
    <lineage>
        <taxon>Eukaryota</taxon>
        <taxon>Fungi</taxon>
        <taxon>Dikarya</taxon>
        <taxon>Basidiomycota</taxon>
        <taxon>Agaricomycotina</taxon>
        <taxon>Agaricomycetes</taxon>
        <taxon>Agaricomycetidae</taxon>
        <taxon>Boletales</taxon>
        <taxon>Suillineae</taxon>
        <taxon>Suillaceae</taxon>
        <taxon>Suillus</taxon>
    </lineage>
</organism>
<proteinExistence type="predicted"/>
<accession>A0A0D0AC52</accession>
<evidence type="ECO:0000256" key="1">
    <source>
        <dbReference type="SAM" id="SignalP"/>
    </source>
</evidence>
<reference evidence="3" key="2">
    <citation type="submission" date="2015-01" db="EMBL/GenBank/DDBJ databases">
        <title>Evolutionary Origins and Diversification of the Mycorrhizal Mutualists.</title>
        <authorList>
            <consortium name="DOE Joint Genome Institute"/>
            <consortium name="Mycorrhizal Genomics Consortium"/>
            <person name="Kohler A."/>
            <person name="Kuo A."/>
            <person name="Nagy L.G."/>
            <person name="Floudas D."/>
            <person name="Copeland A."/>
            <person name="Barry K.W."/>
            <person name="Cichocki N."/>
            <person name="Veneault-Fourrey C."/>
            <person name="LaButti K."/>
            <person name="Lindquist E.A."/>
            <person name="Lipzen A."/>
            <person name="Lundell T."/>
            <person name="Morin E."/>
            <person name="Murat C."/>
            <person name="Riley R."/>
            <person name="Ohm R."/>
            <person name="Sun H."/>
            <person name="Tunlid A."/>
            <person name="Henrissat B."/>
            <person name="Grigoriev I.V."/>
            <person name="Hibbett D.S."/>
            <person name="Martin F."/>
        </authorList>
    </citation>
    <scope>NUCLEOTIDE SEQUENCE [LARGE SCALE GENOMIC DNA]</scope>
    <source>
        <strain evidence="3">UH-Slu-Lm8-n1</strain>
    </source>
</reference>
<dbReference type="PROSITE" id="PS51257">
    <property type="entry name" value="PROKAR_LIPOPROTEIN"/>
    <property type="match status" value="1"/>
</dbReference>
<keyword evidence="1" id="KW-0732">Signal</keyword>
<evidence type="ECO:0008006" key="4">
    <source>
        <dbReference type="Google" id="ProtNLM"/>
    </source>
</evidence>
<feature type="signal peptide" evidence="1">
    <location>
        <begin position="1"/>
        <end position="16"/>
    </location>
</feature>
<dbReference type="InParanoid" id="A0A0D0AC52"/>
<reference evidence="2 3" key="1">
    <citation type="submission" date="2014-04" db="EMBL/GenBank/DDBJ databases">
        <authorList>
            <consortium name="DOE Joint Genome Institute"/>
            <person name="Kuo A."/>
            <person name="Ruytinx J."/>
            <person name="Rineau F."/>
            <person name="Colpaert J."/>
            <person name="Kohler A."/>
            <person name="Nagy L.G."/>
            <person name="Floudas D."/>
            <person name="Copeland A."/>
            <person name="Barry K.W."/>
            <person name="Cichocki N."/>
            <person name="Veneault-Fourrey C."/>
            <person name="LaButti K."/>
            <person name="Lindquist E.A."/>
            <person name="Lipzen A."/>
            <person name="Lundell T."/>
            <person name="Morin E."/>
            <person name="Murat C."/>
            <person name="Sun H."/>
            <person name="Tunlid A."/>
            <person name="Henrissat B."/>
            <person name="Grigoriev I.V."/>
            <person name="Hibbett D.S."/>
            <person name="Martin F."/>
            <person name="Nordberg H.P."/>
            <person name="Cantor M.N."/>
            <person name="Hua S.X."/>
        </authorList>
    </citation>
    <scope>NUCLEOTIDE SEQUENCE [LARGE SCALE GENOMIC DNA]</scope>
    <source>
        <strain evidence="2 3">UH-Slu-Lm8-n1</strain>
    </source>
</reference>
<name>A0A0D0AC52_9AGAM</name>